<dbReference type="SMART" id="SM00220">
    <property type="entry name" value="S_TKc"/>
    <property type="match status" value="1"/>
</dbReference>
<feature type="binding site" evidence="6">
    <location>
        <position position="240"/>
    </location>
    <ligand>
        <name>ATP</name>
        <dbReference type="ChEBI" id="CHEBI:30616"/>
    </ligand>
</feature>
<keyword evidence="11" id="KW-1185">Reference proteome</keyword>
<evidence type="ECO:0000259" key="9">
    <source>
        <dbReference type="PROSITE" id="PS50078"/>
    </source>
</evidence>
<dbReference type="PROSITE" id="PS50011">
    <property type="entry name" value="PROTEIN_KINASE_DOM"/>
    <property type="match status" value="1"/>
</dbReference>
<dbReference type="PANTHER" id="PTHR24345:SF0">
    <property type="entry name" value="CELL CYCLE SERINE_THREONINE-PROTEIN KINASE CDC5_MSD2"/>
    <property type="match status" value="1"/>
</dbReference>
<accession>A0ABP0F901</accession>
<dbReference type="InterPro" id="IPR036947">
    <property type="entry name" value="POLO_box_dom_sf"/>
</dbReference>
<dbReference type="PANTHER" id="PTHR24345">
    <property type="entry name" value="SERINE/THREONINE-PROTEIN KINASE PLK"/>
    <property type="match status" value="1"/>
</dbReference>
<dbReference type="PROSITE" id="PS00108">
    <property type="entry name" value="PROTEIN_KINASE_ST"/>
    <property type="match status" value="1"/>
</dbReference>
<dbReference type="Proteomes" id="UP001642483">
    <property type="component" value="Unassembled WGS sequence"/>
</dbReference>
<dbReference type="CDD" id="cd13118">
    <property type="entry name" value="POLO_box_1"/>
    <property type="match status" value="1"/>
</dbReference>
<dbReference type="InterPro" id="IPR011009">
    <property type="entry name" value="Kinase-like_dom_sf"/>
</dbReference>
<dbReference type="SUPFAM" id="SSF56112">
    <property type="entry name" value="Protein kinase-like (PK-like)"/>
    <property type="match status" value="1"/>
</dbReference>
<comment type="catalytic activity">
    <reaction evidence="7">
        <text>L-threonyl-[protein] + ATP = O-phospho-L-threonyl-[protein] + ADP + H(+)</text>
        <dbReference type="Rhea" id="RHEA:46608"/>
        <dbReference type="Rhea" id="RHEA-COMP:11060"/>
        <dbReference type="Rhea" id="RHEA-COMP:11605"/>
        <dbReference type="ChEBI" id="CHEBI:15378"/>
        <dbReference type="ChEBI" id="CHEBI:30013"/>
        <dbReference type="ChEBI" id="CHEBI:30616"/>
        <dbReference type="ChEBI" id="CHEBI:61977"/>
        <dbReference type="ChEBI" id="CHEBI:456216"/>
        <dbReference type="EC" id="2.7.11.21"/>
    </reaction>
</comment>
<evidence type="ECO:0000256" key="5">
    <source>
        <dbReference type="ARBA" id="ARBA00022840"/>
    </source>
</evidence>
<evidence type="ECO:0000259" key="8">
    <source>
        <dbReference type="PROSITE" id="PS50011"/>
    </source>
</evidence>
<dbReference type="Pfam" id="PF00659">
    <property type="entry name" value="POLO_box"/>
    <property type="match status" value="1"/>
</dbReference>
<comment type="caution">
    <text evidence="10">The sequence shown here is derived from an EMBL/GenBank/DDBJ whole genome shotgun (WGS) entry which is preliminary data.</text>
</comment>
<name>A0ABP0F901_CLALP</name>
<organism evidence="10 11">
    <name type="scientific">Clavelina lepadiformis</name>
    <name type="common">Light-bulb sea squirt</name>
    <name type="synonym">Ascidia lepadiformis</name>
    <dbReference type="NCBI Taxonomy" id="159417"/>
    <lineage>
        <taxon>Eukaryota</taxon>
        <taxon>Metazoa</taxon>
        <taxon>Chordata</taxon>
        <taxon>Tunicata</taxon>
        <taxon>Ascidiacea</taxon>
        <taxon>Aplousobranchia</taxon>
        <taxon>Clavelinidae</taxon>
        <taxon>Clavelina</taxon>
    </lineage>
</organism>
<evidence type="ECO:0000256" key="7">
    <source>
        <dbReference type="RuleBase" id="RU361162"/>
    </source>
</evidence>
<evidence type="ECO:0000256" key="3">
    <source>
        <dbReference type="ARBA" id="ARBA00022741"/>
    </source>
</evidence>
<dbReference type="PROSITE" id="PS50078">
    <property type="entry name" value="POLO_BOX"/>
    <property type="match status" value="1"/>
</dbReference>
<keyword evidence="1 7" id="KW-0723">Serine/threonine-protein kinase</keyword>
<evidence type="ECO:0000313" key="11">
    <source>
        <dbReference type="Proteomes" id="UP001642483"/>
    </source>
</evidence>
<comment type="similarity">
    <text evidence="7">Belongs to the protein kinase superfamily. Ser/Thr protein kinase family. CDC5/Polo subfamily.</text>
</comment>
<dbReference type="EC" id="2.7.11.21" evidence="7"/>
<dbReference type="InterPro" id="IPR033701">
    <property type="entry name" value="POLO_box_1"/>
</dbReference>
<keyword evidence="3 6" id="KW-0547">Nucleotide-binding</keyword>
<keyword evidence="2 7" id="KW-0808">Transferase</keyword>
<gene>
    <name evidence="10" type="ORF">CVLEPA_LOCUS5661</name>
</gene>
<dbReference type="InterPro" id="IPR008271">
    <property type="entry name" value="Ser/Thr_kinase_AS"/>
</dbReference>
<evidence type="ECO:0000256" key="2">
    <source>
        <dbReference type="ARBA" id="ARBA00022679"/>
    </source>
</evidence>
<evidence type="ECO:0000256" key="1">
    <source>
        <dbReference type="ARBA" id="ARBA00022527"/>
    </source>
</evidence>
<feature type="domain" description="POLO box" evidence="9">
    <location>
        <begin position="640"/>
        <end position="719"/>
    </location>
</feature>
<dbReference type="InterPro" id="IPR000719">
    <property type="entry name" value="Prot_kinase_dom"/>
</dbReference>
<evidence type="ECO:0000256" key="4">
    <source>
        <dbReference type="ARBA" id="ARBA00022777"/>
    </source>
</evidence>
<dbReference type="InterPro" id="IPR017441">
    <property type="entry name" value="Protein_kinase_ATP_BS"/>
</dbReference>
<dbReference type="InterPro" id="IPR000959">
    <property type="entry name" value="POLO_box_dom"/>
</dbReference>
<evidence type="ECO:0000256" key="6">
    <source>
        <dbReference type="PROSITE-ProRule" id="PRU10141"/>
    </source>
</evidence>
<evidence type="ECO:0000313" key="10">
    <source>
        <dbReference type="EMBL" id="CAK8676182.1"/>
    </source>
</evidence>
<dbReference type="EMBL" id="CAWYQH010000024">
    <property type="protein sequence ID" value="CAK8676182.1"/>
    <property type="molecule type" value="Genomic_DNA"/>
</dbReference>
<dbReference type="SUPFAM" id="SSF82615">
    <property type="entry name" value="Polo-box domain"/>
    <property type="match status" value="2"/>
</dbReference>
<keyword evidence="5 6" id="KW-0067">ATP-binding</keyword>
<dbReference type="PROSITE" id="PS00107">
    <property type="entry name" value="PROTEIN_KINASE_ATP"/>
    <property type="match status" value="1"/>
</dbReference>
<protein>
    <recommendedName>
        <fullName evidence="7">Serine/threonine-protein kinase PLK</fullName>
        <ecNumber evidence="7">2.7.11.21</ecNumber>
    </recommendedName>
    <alternativeName>
        <fullName evidence="7">Polo-like kinase</fullName>
    </alternativeName>
</protein>
<dbReference type="Gene3D" id="3.30.1120.30">
    <property type="entry name" value="POLO box domain"/>
    <property type="match status" value="2"/>
</dbReference>
<proteinExistence type="inferred from homology"/>
<dbReference type="Pfam" id="PF00069">
    <property type="entry name" value="Pkinase"/>
    <property type="match status" value="1"/>
</dbReference>
<sequence length="844" mass="92941">MCEVARHLQMDSIRQNMLAVKNRLDASAAKTKESESYRKSKQLEKDSGICTGIFDPLVENFSVSRRSSAYSSGCSSVCSSIPTTPSPDITTASSAYSSATSSCCDSEAQTRRKSDIAMPLHQYLDSANNNNHCSRVPYHPELSAVPSSPATLNLSATETRTASSSVHFVASHRRINPQSCTSTKCDQSTAEDNRRLRDPVTQKTFEKRRLLGKGGFARVYEVAQLDQAGKSTKKRTCAAKVIEKSRLSRPQQREKVNVEVELLTEARGHPNVVQFLDSFEDDKAVCILLELCNKKSLAQYLKKKQSLGEQEVCNILQQVVAGLSHLHGKGIIHRDLKLGNILLTDDMQVKIGDFGLATRVEWGKKKTICGTPNFIAPEVLQRQGHGPEADVWALGCLLYTLLVGKPPFETYCLRETYRCILKNSYRIPSTVSSEASDLIRWMLRHKPKTRPTLSEISSHAFFAKHSAYLASLRPSAINQMTSSNESSLPQVSKLEVVENNNSLNVPEPSPANTSSDDKSRTLAALSTNDGSLTQANEVQIVQVEDLSNSAEQVTSGQKQKGSGFSSPVKFLASRLQKKLSKMPSPGKCVRAAATATIADGRKGAISSKQESSCAQENLLPRKTDTNQTCTPSATVSPKILVSKWVDYSNRYGFGYQLSNGRISVLFNDGKHISMLPGGNVMEYTSNETNGVVKFSTNCIPPCFEKYATMLRNFSVYMDRNLRQNGKTSSKEEKAEDARLITWCRTDDYIAMYFNDGTLQINSRKDHVKVSITSIHKRSSMRITIMDSKRNCTTYEGTSFASTANADVKARLAAIHQQFHSIFADVSCESHPFCAVCSNSCSGGA</sequence>
<feature type="domain" description="Protein kinase" evidence="8">
    <location>
        <begin position="205"/>
        <end position="462"/>
    </location>
</feature>
<reference evidence="10 11" key="1">
    <citation type="submission" date="2024-02" db="EMBL/GenBank/DDBJ databases">
        <authorList>
            <person name="Daric V."/>
            <person name="Darras S."/>
        </authorList>
    </citation>
    <scope>NUCLEOTIDE SEQUENCE [LARGE SCALE GENOMIC DNA]</scope>
</reference>
<dbReference type="Gene3D" id="1.10.510.10">
    <property type="entry name" value="Transferase(Phosphotransferase) domain 1"/>
    <property type="match status" value="1"/>
</dbReference>
<keyword evidence="4 7" id="KW-0418">Kinase</keyword>